<reference evidence="3" key="1">
    <citation type="submission" date="2018-05" db="EMBL/GenBank/DDBJ databases">
        <title>Draft genome of Mucuna pruriens seed.</title>
        <authorList>
            <person name="Nnadi N.E."/>
            <person name="Vos R."/>
            <person name="Hasami M.H."/>
            <person name="Devisetty U.K."/>
            <person name="Aguiy J.C."/>
        </authorList>
    </citation>
    <scope>NUCLEOTIDE SEQUENCE [LARGE SCALE GENOMIC DNA]</scope>
    <source>
        <strain evidence="3">JCA_2017</strain>
    </source>
</reference>
<dbReference type="PANTHER" id="PTHR35046:SF9">
    <property type="entry name" value="RNA-DIRECTED DNA POLYMERASE"/>
    <property type="match status" value="1"/>
</dbReference>
<dbReference type="InterPro" id="IPR005162">
    <property type="entry name" value="Retrotrans_gag_dom"/>
</dbReference>
<feature type="region of interest" description="Disordered" evidence="1">
    <location>
        <begin position="176"/>
        <end position="201"/>
    </location>
</feature>
<keyword evidence="4" id="KW-1185">Reference proteome</keyword>
<dbReference type="PANTHER" id="PTHR35046">
    <property type="entry name" value="ZINC KNUCKLE (CCHC-TYPE) FAMILY PROTEIN"/>
    <property type="match status" value="1"/>
</dbReference>
<dbReference type="AlphaFoldDB" id="A0A371HEG7"/>
<name>A0A371HEG7_MUCPR</name>
<proteinExistence type="predicted"/>
<feature type="compositionally biased region" description="Polar residues" evidence="1">
    <location>
        <begin position="185"/>
        <end position="195"/>
    </location>
</feature>
<dbReference type="Pfam" id="PF03732">
    <property type="entry name" value="Retrotrans_gag"/>
    <property type="match status" value="1"/>
</dbReference>
<gene>
    <name evidence="3" type="ORF">CR513_15532</name>
</gene>
<evidence type="ECO:0000313" key="3">
    <source>
        <dbReference type="EMBL" id="RDY01177.1"/>
    </source>
</evidence>
<accession>A0A371HEG7</accession>
<dbReference type="OrthoDB" id="1934635at2759"/>
<feature type="domain" description="Retrotransposon gag" evidence="2">
    <location>
        <begin position="2"/>
        <end position="100"/>
    </location>
</feature>
<evidence type="ECO:0000313" key="4">
    <source>
        <dbReference type="Proteomes" id="UP000257109"/>
    </source>
</evidence>
<evidence type="ECO:0000259" key="2">
    <source>
        <dbReference type="Pfam" id="PF03732"/>
    </source>
</evidence>
<dbReference type="EMBL" id="QJKJ01002820">
    <property type="protein sequence ID" value="RDY01177.1"/>
    <property type="molecule type" value="Genomic_DNA"/>
</dbReference>
<comment type="caution">
    <text evidence="3">The sequence shown here is derived from an EMBL/GenBank/DDBJ whole genome shotgun (WGS) entry which is preliminary data.</text>
</comment>
<feature type="non-terminal residue" evidence="3">
    <location>
        <position position="1"/>
    </location>
</feature>
<evidence type="ECO:0000256" key="1">
    <source>
        <dbReference type="SAM" id="MobiDB-lite"/>
    </source>
</evidence>
<protein>
    <recommendedName>
        <fullName evidence="2">Retrotransposon gag domain-containing protein</fullName>
    </recommendedName>
</protein>
<dbReference type="Proteomes" id="UP000257109">
    <property type="component" value="Unassembled WGS sequence"/>
</dbReference>
<sequence>VKLIALSFEGYALIWWNEIVIQIRGVRRSSIESWDELKREMSERFVPSFYTRDLFVKLQRMYLGPKCVEEYFKAIEVTLIRAQVVESQEVTITRFLHGLNKDIQDIVELHEYTSLSTLVHQASKGKERKEYRLLKRDKNSKKGSASFKGQKNEASEEKNIFLLNAPTRTMLLRENGEVESEISQEEPSSNGNGYSSEEAPHGGDLLMVRRLMNTLVGDEQSQRENIFHSRCLIQGQCC</sequence>
<organism evidence="3 4">
    <name type="scientific">Mucuna pruriens</name>
    <name type="common">Velvet bean</name>
    <name type="synonym">Dolichos pruriens</name>
    <dbReference type="NCBI Taxonomy" id="157652"/>
    <lineage>
        <taxon>Eukaryota</taxon>
        <taxon>Viridiplantae</taxon>
        <taxon>Streptophyta</taxon>
        <taxon>Embryophyta</taxon>
        <taxon>Tracheophyta</taxon>
        <taxon>Spermatophyta</taxon>
        <taxon>Magnoliopsida</taxon>
        <taxon>eudicotyledons</taxon>
        <taxon>Gunneridae</taxon>
        <taxon>Pentapetalae</taxon>
        <taxon>rosids</taxon>
        <taxon>fabids</taxon>
        <taxon>Fabales</taxon>
        <taxon>Fabaceae</taxon>
        <taxon>Papilionoideae</taxon>
        <taxon>50 kb inversion clade</taxon>
        <taxon>NPAAA clade</taxon>
        <taxon>indigoferoid/millettioid clade</taxon>
        <taxon>Phaseoleae</taxon>
        <taxon>Mucuna</taxon>
    </lineage>
</organism>